<feature type="transmembrane region" description="Helical" evidence="6">
    <location>
        <begin position="106"/>
        <end position="126"/>
    </location>
</feature>
<evidence type="ECO:0000256" key="1">
    <source>
        <dbReference type="ARBA" id="ARBA00004141"/>
    </source>
</evidence>
<dbReference type="KEGG" id="tmk:QGN29_11275"/>
<feature type="transmembrane region" description="Helical" evidence="6">
    <location>
        <begin position="7"/>
        <end position="26"/>
    </location>
</feature>
<dbReference type="InterPro" id="IPR052719">
    <property type="entry name" value="CvpA-like"/>
</dbReference>
<gene>
    <name evidence="7" type="ORF">QGN29_11275</name>
</gene>
<name>A0AA52ECE1_9PROT</name>
<dbReference type="InterPro" id="IPR003825">
    <property type="entry name" value="Colicin-V_CvpA"/>
</dbReference>
<proteinExistence type="predicted"/>
<dbReference type="EMBL" id="CP123872">
    <property type="protein sequence ID" value="WND02130.1"/>
    <property type="molecule type" value="Genomic_DNA"/>
</dbReference>
<feature type="transmembrane region" description="Helical" evidence="6">
    <location>
        <begin position="32"/>
        <end position="54"/>
    </location>
</feature>
<keyword evidence="5" id="KW-0175">Coiled coil</keyword>
<dbReference type="GO" id="GO:0016020">
    <property type="term" value="C:membrane"/>
    <property type="evidence" value="ECO:0007669"/>
    <property type="project" value="UniProtKB-SubCell"/>
</dbReference>
<dbReference type="RefSeq" id="WP_310797965.1">
    <property type="nucleotide sequence ID" value="NZ_CP123872.1"/>
</dbReference>
<accession>A0AA52ECE1</accession>
<dbReference type="Proteomes" id="UP001268683">
    <property type="component" value="Chromosome"/>
</dbReference>
<keyword evidence="4 6" id="KW-0472">Membrane</keyword>
<sequence>MDIQALTAFDIGVLVIIGLSLVMAFSRGFTTVALSFAAWAGALFVTVFGFALTSDFAKQYIQPDELADLITLVVLFFLSLFILKQLAEFIGNMIKSGPLGFLDRSLGALFGLLRGIVVVSIMYLAFSKFYPGTDQPAWMSNSQTKPLIAWSANMVEGFVDDILGKDTKQTGSEYLQKVKDSVPSSYLNEKLEKEAAKYKEQARKSMEELVEEATKEAEKKKKDQ</sequence>
<dbReference type="PANTHER" id="PTHR36926">
    <property type="entry name" value="COLICIN V PRODUCTION PROTEIN"/>
    <property type="match status" value="1"/>
</dbReference>
<dbReference type="GO" id="GO:0009403">
    <property type="term" value="P:toxin biosynthetic process"/>
    <property type="evidence" value="ECO:0007669"/>
    <property type="project" value="InterPro"/>
</dbReference>
<evidence type="ECO:0000256" key="3">
    <source>
        <dbReference type="ARBA" id="ARBA00022989"/>
    </source>
</evidence>
<evidence type="ECO:0000256" key="2">
    <source>
        <dbReference type="ARBA" id="ARBA00022692"/>
    </source>
</evidence>
<evidence type="ECO:0000256" key="4">
    <source>
        <dbReference type="ARBA" id="ARBA00023136"/>
    </source>
</evidence>
<protein>
    <submittedName>
        <fullName evidence="7">CvpA family protein</fullName>
    </submittedName>
</protein>
<keyword evidence="2 6" id="KW-0812">Transmembrane</keyword>
<feature type="transmembrane region" description="Helical" evidence="6">
    <location>
        <begin position="66"/>
        <end position="86"/>
    </location>
</feature>
<evidence type="ECO:0000313" key="7">
    <source>
        <dbReference type="EMBL" id="WND02130.1"/>
    </source>
</evidence>
<organism evidence="7 8">
    <name type="scientific">Temperatibacter marinus</name>
    <dbReference type="NCBI Taxonomy" id="1456591"/>
    <lineage>
        <taxon>Bacteria</taxon>
        <taxon>Pseudomonadati</taxon>
        <taxon>Pseudomonadota</taxon>
        <taxon>Alphaproteobacteria</taxon>
        <taxon>Kordiimonadales</taxon>
        <taxon>Temperatibacteraceae</taxon>
        <taxon>Temperatibacter</taxon>
    </lineage>
</organism>
<evidence type="ECO:0000256" key="6">
    <source>
        <dbReference type="SAM" id="Phobius"/>
    </source>
</evidence>
<comment type="subcellular location">
    <subcellularLocation>
        <location evidence="1">Membrane</location>
        <topology evidence="1">Multi-pass membrane protein</topology>
    </subcellularLocation>
</comment>
<keyword evidence="8" id="KW-1185">Reference proteome</keyword>
<evidence type="ECO:0000313" key="8">
    <source>
        <dbReference type="Proteomes" id="UP001268683"/>
    </source>
</evidence>
<dbReference type="PANTHER" id="PTHR36926:SF1">
    <property type="entry name" value="COLICIN V PRODUCTION PROTEIN"/>
    <property type="match status" value="1"/>
</dbReference>
<feature type="coiled-coil region" evidence="5">
    <location>
        <begin position="188"/>
        <end position="223"/>
    </location>
</feature>
<reference evidence="7" key="1">
    <citation type="submission" date="2023-04" db="EMBL/GenBank/DDBJ databases">
        <title>Complete genome sequence of Temperatibacter marinus.</title>
        <authorList>
            <person name="Rong J.-C."/>
            <person name="Yi M.-L."/>
            <person name="Zhao Q."/>
        </authorList>
    </citation>
    <scope>NUCLEOTIDE SEQUENCE</scope>
    <source>
        <strain evidence="7">NBRC 110045</strain>
    </source>
</reference>
<evidence type="ECO:0000256" key="5">
    <source>
        <dbReference type="SAM" id="Coils"/>
    </source>
</evidence>
<dbReference type="AlphaFoldDB" id="A0AA52ECE1"/>
<dbReference type="Pfam" id="PF02674">
    <property type="entry name" value="Colicin_V"/>
    <property type="match status" value="1"/>
</dbReference>
<keyword evidence="3 6" id="KW-1133">Transmembrane helix</keyword>